<keyword evidence="2" id="KW-1185">Reference proteome</keyword>
<dbReference type="AlphaFoldDB" id="A0A7T8HM27"/>
<sequence>MDLELPVLLWSSRTYKFVEAKEPVVKEEFEEIFKTEPIDDFVTHRMRFGHY</sequence>
<evidence type="ECO:0000313" key="1">
    <source>
        <dbReference type="EMBL" id="QQP52577.1"/>
    </source>
</evidence>
<dbReference type="EMBL" id="CP045892">
    <property type="protein sequence ID" value="QQP52577.1"/>
    <property type="molecule type" value="Genomic_DNA"/>
</dbReference>
<name>A0A7T8HM27_CALRO</name>
<reference evidence="2" key="1">
    <citation type="submission" date="2021-01" db="EMBL/GenBank/DDBJ databases">
        <title>Caligus Genome Assembly.</title>
        <authorList>
            <person name="Gallardo-Escarate C."/>
        </authorList>
    </citation>
    <scope>NUCLEOTIDE SEQUENCE [LARGE SCALE GENOMIC DNA]</scope>
</reference>
<proteinExistence type="predicted"/>
<evidence type="ECO:0000313" key="2">
    <source>
        <dbReference type="Proteomes" id="UP000595437"/>
    </source>
</evidence>
<accession>A0A7T8HM27</accession>
<gene>
    <name evidence="1" type="ORF">FKW44_004766</name>
</gene>
<dbReference type="Proteomes" id="UP000595437">
    <property type="component" value="Chromosome 3"/>
</dbReference>
<protein>
    <submittedName>
        <fullName evidence="1">Uncharacterized protein</fullName>
    </submittedName>
</protein>
<organism evidence="1 2">
    <name type="scientific">Caligus rogercresseyi</name>
    <name type="common">Sea louse</name>
    <dbReference type="NCBI Taxonomy" id="217165"/>
    <lineage>
        <taxon>Eukaryota</taxon>
        <taxon>Metazoa</taxon>
        <taxon>Ecdysozoa</taxon>
        <taxon>Arthropoda</taxon>
        <taxon>Crustacea</taxon>
        <taxon>Multicrustacea</taxon>
        <taxon>Hexanauplia</taxon>
        <taxon>Copepoda</taxon>
        <taxon>Siphonostomatoida</taxon>
        <taxon>Caligidae</taxon>
        <taxon>Caligus</taxon>
    </lineage>
</organism>